<keyword evidence="1" id="KW-1133">Transmembrane helix</keyword>
<evidence type="ECO:0000313" key="3">
    <source>
        <dbReference type="Proteomes" id="UP000465306"/>
    </source>
</evidence>
<evidence type="ECO:0000256" key="1">
    <source>
        <dbReference type="SAM" id="Phobius"/>
    </source>
</evidence>
<comment type="caution">
    <text evidence="2">The sequence shown here is derived from an EMBL/GenBank/DDBJ whole genome shotgun (WGS) entry which is preliminary data.</text>
</comment>
<evidence type="ECO:0000313" key="2">
    <source>
        <dbReference type="EMBL" id="GFG63540.1"/>
    </source>
</evidence>
<keyword evidence="3" id="KW-1185">Reference proteome</keyword>
<dbReference type="EMBL" id="BLKU01000002">
    <property type="protein sequence ID" value="GFG63540.1"/>
    <property type="molecule type" value="Genomic_DNA"/>
</dbReference>
<reference evidence="2 3" key="1">
    <citation type="journal article" date="2019" name="Emerg. Microbes Infect.">
        <title>Comprehensive subspecies identification of 175 nontuberculous mycobacteria species based on 7547 genomic profiles.</title>
        <authorList>
            <person name="Matsumoto Y."/>
            <person name="Kinjo T."/>
            <person name="Motooka D."/>
            <person name="Nabeya D."/>
            <person name="Jung N."/>
            <person name="Uechi K."/>
            <person name="Horii T."/>
            <person name="Iida T."/>
            <person name="Fujita J."/>
            <person name="Nakamura S."/>
        </authorList>
    </citation>
    <scope>NUCLEOTIDE SEQUENCE [LARGE SCALE GENOMIC DNA]</scope>
    <source>
        <strain evidence="2 3">JCM 13573</strain>
    </source>
</reference>
<protein>
    <submittedName>
        <fullName evidence="2">Uncharacterized protein</fullName>
    </submittedName>
</protein>
<gene>
    <name evidence="2" type="ORF">MKUB_10300</name>
</gene>
<name>A0ABQ1BII2_9MYCO</name>
<keyword evidence="1" id="KW-0472">Membrane</keyword>
<keyword evidence="1" id="KW-0812">Transmembrane</keyword>
<proteinExistence type="predicted"/>
<organism evidence="2 3">
    <name type="scientific">Mycobacterium kubicae</name>
    <dbReference type="NCBI Taxonomy" id="120959"/>
    <lineage>
        <taxon>Bacteria</taxon>
        <taxon>Bacillati</taxon>
        <taxon>Actinomycetota</taxon>
        <taxon>Actinomycetes</taxon>
        <taxon>Mycobacteriales</taxon>
        <taxon>Mycobacteriaceae</taxon>
        <taxon>Mycobacterium</taxon>
        <taxon>Mycobacterium simiae complex</taxon>
    </lineage>
</organism>
<sequence>MRARLLSQPHVKGCDLRCSLSTTVWRARARARIVIRILQRRLTILSRGLKRCNRIQSSRRTRFCGFAMFCVSPVILLVMWTVSQKAKDKPSALTDAAASAHKAIQISRHGPGRRGQYVRR</sequence>
<accession>A0ABQ1BII2</accession>
<feature type="transmembrane region" description="Helical" evidence="1">
    <location>
        <begin position="63"/>
        <end position="82"/>
    </location>
</feature>
<dbReference type="Proteomes" id="UP000465306">
    <property type="component" value="Unassembled WGS sequence"/>
</dbReference>